<sequence>MSSHTTIRPIFSTLLWLACSLSGVSSRPQALRPTFEHVQTRANSKFILGAIGDSWGSGVSWSEDTQYDDNMSRCMRYKYAWSTVVNSNYSQWTPDTGKESVFEFKACSGAHLEDMMNQMDQLTRPNLVLMEAGGNNADFYPMADACLFQANYTKDYGTKYEHDNDPKNRTGECRREIDLVRSRLQGDAMEQKVRDTIHAWRGHKAVVGNDASLFLLGYARFFGPDLDPACDKWNFCIPWKMKVQNLVAPMRADFNELVGSMNTAIRRAVESFDDDKIQFIDIDPGFEGHRFCEPGHRKREQYNWNDEVHIWNQPMKWTTTVINGDDVKTYDPLNGILPPPDIMDKLDDAVDGVPRQEGEYYILTWRNPKYLELSMEWKIRPRDFYAEGSDAGGSIARTLHPTETGHRDMGNIVIQHLQRHYGH</sequence>
<proteinExistence type="predicted"/>
<accession>A0A8K0W060</accession>
<reference evidence="2" key="1">
    <citation type="journal article" date="2021" name="Nat. Commun.">
        <title>Genetic determinants of endophytism in the Arabidopsis root mycobiome.</title>
        <authorList>
            <person name="Mesny F."/>
            <person name="Miyauchi S."/>
            <person name="Thiergart T."/>
            <person name="Pickel B."/>
            <person name="Atanasova L."/>
            <person name="Karlsson M."/>
            <person name="Huettel B."/>
            <person name="Barry K.W."/>
            <person name="Haridas S."/>
            <person name="Chen C."/>
            <person name="Bauer D."/>
            <person name="Andreopoulos W."/>
            <person name="Pangilinan J."/>
            <person name="LaButti K."/>
            <person name="Riley R."/>
            <person name="Lipzen A."/>
            <person name="Clum A."/>
            <person name="Drula E."/>
            <person name="Henrissat B."/>
            <person name="Kohler A."/>
            <person name="Grigoriev I.V."/>
            <person name="Martin F.M."/>
            <person name="Hacquard S."/>
        </authorList>
    </citation>
    <scope>NUCLEOTIDE SEQUENCE</scope>
    <source>
        <strain evidence="2">MPI-SDFR-AT-0120</strain>
    </source>
</reference>
<keyword evidence="3" id="KW-1185">Reference proteome</keyword>
<name>A0A8K0W060_9PLEO</name>
<dbReference type="PANTHER" id="PTHR37981">
    <property type="entry name" value="LIPASE 2"/>
    <property type="match status" value="1"/>
</dbReference>
<keyword evidence="2" id="KW-0378">Hydrolase</keyword>
<keyword evidence="1" id="KW-0732">Signal</keyword>
<dbReference type="GO" id="GO:0016788">
    <property type="term" value="F:hydrolase activity, acting on ester bonds"/>
    <property type="evidence" value="ECO:0007669"/>
    <property type="project" value="InterPro"/>
</dbReference>
<dbReference type="PANTHER" id="PTHR37981:SF1">
    <property type="entry name" value="SGNH HYDROLASE-TYPE ESTERASE DOMAIN-CONTAINING PROTEIN"/>
    <property type="match status" value="1"/>
</dbReference>
<evidence type="ECO:0000313" key="2">
    <source>
        <dbReference type="EMBL" id="KAH7088317.1"/>
    </source>
</evidence>
<feature type="chain" id="PRO_5035470062" evidence="1">
    <location>
        <begin position="27"/>
        <end position="423"/>
    </location>
</feature>
<organism evidence="2 3">
    <name type="scientific">Paraphoma chrysanthemicola</name>
    <dbReference type="NCBI Taxonomy" id="798071"/>
    <lineage>
        <taxon>Eukaryota</taxon>
        <taxon>Fungi</taxon>
        <taxon>Dikarya</taxon>
        <taxon>Ascomycota</taxon>
        <taxon>Pezizomycotina</taxon>
        <taxon>Dothideomycetes</taxon>
        <taxon>Pleosporomycetidae</taxon>
        <taxon>Pleosporales</taxon>
        <taxon>Pleosporineae</taxon>
        <taxon>Phaeosphaeriaceae</taxon>
        <taxon>Paraphoma</taxon>
    </lineage>
</organism>
<comment type="caution">
    <text evidence="2">The sequence shown here is derived from an EMBL/GenBank/DDBJ whole genome shotgun (WGS) entry which is preliminary data.</text>
</comment>
<protein>
    <submittedName>
        <fullName evidence="2">SGNH hydrolase-type esterase domain-containing protein</fullName>
    </submittedName>
</protein>
<dbReference type="Proteomes" id="UP000813461">
    <property type="component" value="Unassembled WGS sequence"/>
</dbReference>
<dbReference type="EMBL" id="JAGMVJ010000008">
    <property type="protein sequence ID" value="KAH7088317.1"/>
    <property type="molecule type" value="Genomic_DNA"/>
</dbReference>
<dbReference type="InterPro" id="IPR037460">
    <property type="entry name" value="SEST-like"/>
</dbReference>
<dbReference type="Gene3D" id="3.40.50.1110">
    <property type="entry name" value="SGNH hydrolase"/>
    <property type="match status" value="1"/>
</dbReference>
<evidence type="ECO:0000256" key="1">
    <source>
        <dbReference type="SAM" id="SignalP"/>
    </source>
</evidence>
<gene>
    <name evidence="2" type="ORF">FB567DRAFT_468926</name>
</gene>
<feature type="signal peptide" evidence="1">
    <location>
        <begin position="1"/>
        <end position="26"/>
    </location>
</feature>
<dbReference type="InterPro" id="IPR036514">
    <property type="entry name" value="SGNH_hydro_sf"/>
</dbReference>
<dbReference type="AlphaFoldDB" id="A0A8K0W060"/>
<dbReference type="GO" id="GO:0006629">
    <property type="term" value="P:lipid metabolic process"/>
    <property type="evidence" value="ECO:0007669"/>
    <property type="project" value="TreeGrafter"/>
</dbReference>
<evidence type="ECO:0000313" key="3">
    <source>
        <dbReference type="Proteomes" id="UP000813461"/>
    </source>
</evidence>
<dbReference type="CDD" id="cd01823">
    <property type="entry name" value="SEST_like"/>
    <property type="match status" value="1"/>
</dbReference>
<dbReference type="SUPFAM" id="SSF52266">
    <property type="entry name" value="SGNH hydrolase"/>
    <property type="match status" value="1"/>
</dbReference>
<dbReference type="OrthoDB" id="21678at2759"/>